<evidence type="ECO:0000313" key="1">
    <source>
        <dbReference type="EMBL" id="KIJ25779.1"/>
    </source>
</evidence>
<dbReference type="EMBL" id="KN837399">
    <property type="protein sequence ID" value="KIJ25779.1"/>
    <property type="molecule type" value="Genomic_DNA"/>
</dbReference>
<evidence type="ECO:0000313" key="2">
    <source>
        <dbReference type="Proteomes" id="UP000054279"/>
    </source>
</evidence>
<keyword evidence="2" id="KW-1185">Reference proteome</keyword>
<sequence>MASKFIAEFHGHHLVPDSLAGQFDDGFAVYTATKTDKSPALDLSTNIRLTGTQLKESTTAAWWTPRRKEFLTTTIYEAFVEKLEGRFMPKGYKLVALGTFFLCSQGRSHFSNYPAALAEALGEKVIDANLYKYHLLFHSHPVTPWPSPIRHVT</sequence>
<name>A0A0C9TVA6_SPHS4</name>
<dbReference type="Proteomes" id="UP000054279">
    <property type="component" value="Unassembled WGS sequence"/>
</dbReference>
<accession>A0A0C9TVA6</accession>
<dbReference type="OrthoDB" id="4742101at2759"/>
<gene>
    <name evidence="1" type="ORF">M422DRAFT_273237</name>
</gene>
<dbReference type="AlphaFoldDB" id="A0A0C9TVA6"/>
<protein>
    <submittedName>
        <fullName evidence="1">Uncharacterized protein</fullName>
    </submittedName>
</protein>
<organism evidence="1 2">
    <name type="scientific">Sphaerobolus stellatus (strain SS14)</name>
    <dbReference type="NCBI Taxonomy" id="990650"/>
    <lineage>
        <taxon>Eukaryota</taxon>
        <taxon>Fungi</taxon>
        <taxon>Dikarya</taxon>
        <taxon>Basidiomycota</taxon>
        <taxon>Agaricomycotina</taxon>
        <taxon>Agaricomycetes</taxon>
        <taxon>Phallomycetidae</taxon>
        <taxon>Geastrales</taxon>
        <taxon>Sphaerobolaceae</taxon>
        <taxon>Sphaerobolus</taxon>
    </lineage>
</organism>
<dbReference type="HOGENOM" id="CLU_1714464_0_0_1"/>
<reference evidence="1 2" key="1">
    <citation type="submission" date="2014-06" db="EMBL/GenBank/DDBJ databases">
        <title>Evolutionary Origins and Diversification of the Mycorrhizal Mutualists.</title>
        <authorList>
            <consortium name="DOE Joint Genome Institute"/>
            <consortium name="Mycorrhizal Genomics Consortium"/>
            <person name="Kohler A."/>
            <person name="Kuo A."/>
            <person name="Nagy L.G."/>
            <person name="Floudas D."/>
            <person name="Copeland A."/>
            <person name="Barry K.W."/>
            <person name="Cichocki N."/>
            <person name="Veneault-Fourrey C."/>
            <person name="LaButti K."/>
            <person name="Lindquist E.A."/>
            <person name="Lipzen A."/>
            <person name="Lundell T."/>
            <person name="Morin E."/>
            <person name="Murat C."/>
            <person name="Riley R."/>
            <person name="Ohm R."/>
            <person name="Sun H."/>
            <person name="Tunlid A."/>
            <person name="Henrissat B."/>
            <person name="Grigoriev I.V."/>
            <person name="Hibbett D.S."/>
            <person name="Martin F."/>
        </authorList>
    </citation>
    <scope>NUCLEOTIDE SEQUENCE [LARGE SCALE GENOMIC DNA]</scope>
    <source>
        <strain evidence="1 2">SS14</strain>
    </source>
</reference>
<proteinExistence type="predicted"/>